<dbReference type="InterPro" id="IPR003656">
    <property type="entry name" value="Znf_BED"/>
</dbReference>
<keyword evidence="2" id="KW-0479">Metal-binding</keyword>
<evidence type="ECO:0000256" key="4">
    <source>
        <dbReference type="ARBA" id="ARBA00022833"/>
    </source>
</evidence>
<dbReference type="PROSITE" id="PS50808">
    <property type="entry name" value="ZF_BED"/>
    <property type="match status" value="1"/>
</dbReference>
<evidence type="ECO:0000256" key="1">
    <source>
        <dbReference type="ARBA" id="ARBA00004123"/>
    </source>
</evidence>
<sequence>MSSEEIELSSASSISNNSSRPGLSKSKGKAIIMSEPVGEAAIGEVEVNTMFKRRERKKTSPVWDFFVDVTLANGTKKVKCKLCNAILNKTKGGTTTQLIRHRDTYCPKRGIAATNQSVINVELGKMEYEVSKKDFKYNHAKVREAAAQMILVHEYPFNMMEHEFFNRFMRTATPYYESISRATAKSDVMATYEKEKKSLKATFLSVSKIYDEVESKKNIELVSGSLLEVYKEYVLNHALHCSNVTKESSIVGEGVYICEVNLESQFDVIGWWKANNLKYKILSKMAVDILSIPITTVASEAAFSTGGRVIDPYRASLSTKTVEALICGEDWIRSLYGVKEVYTDKIKEEIVTFVVIAWEIPV</sequence>
<evidence type="ECO:0000313" key="13">
    <source>
        <dbReference type="Proteomes" id="UP001188597"/>
    </source>
</evidence>
<name>A0AA88W7W5_9ASTE</name>
<evidence type="ECO:0000256" key="9">
    <source>
        <dbReference type="PROSITE-ProRule" id="PRU00027"/>
    </source>
</evidence>
<dbReference type="AlphaFoldDB" id="A0AA88W7W5"/>
<dbReference type="InterPro" id="IPR052035">
    <property type="entry name" value="ZnF_BED_domain_contain"/>
</dbReference>
<dbReference type="InterPro" id="IPR012337">
    <property type="entry name" value="RNaseH-like_sf"/>
</dbReference>
<comment type="caution">
    <text evidence="12">The sequence shown here is derived from an EMBL/GenBank/DDBJ whole genome shotgun (WGS) entry which is preliminary data.</text>
</comment>
<feature type="region of interest" description="Disordered" evidence="10">
    <location>
        <begin position="1"/>
        <end position="27"/>
    </location>
</feature>
<evidence type="ECO:0000256" key="6">
    <source>
        <dbReference type="ARBA" id="ARBA00023125"/>
    </source>
</evidence>
<keyword evidence="3 9" id="KW-0863">Zinc-finger</keyword>
<dbReference type="Pfam" id="PF02892">
    <property type="entry name" value="zf-BED"/>
    <property type="match status" value="1"/>
</dbReference>
<dbReference type="SUPFAM" id="SSF53098">
    <property type="entry name" value="Ribonuclease H-like"/>
    <property type="match status" value="1"/>
</dbReference>
<dbReference type="SUPFAM" id="SSF57667">
    <property type="entry name" value="beta-beta-alpha zinc fingers"/>
    <property type="match status" value="1"/>
</dbReference>
<dbReference type="SMART" id="SM00614">
    <property type="entry name" value="ZnF_BED"/>
    <property type="match status" value="1"/>
</dbReference>
<evidence type="ECO:0000256" key="8">
    <source>
        <dbReference type="ARBA" id="ARBA00023242"/>
    </source>
</evidence>
<dbReference type="InterPro" id="IPR008906">
    <property type="entry name" value="HATC_C_dom"/>
</dbReference>
<evidence type="ECO:0000256" key="5">
    <source>
        <dbReference type="ARBA" id="ARBA00023015"/>
    </source>
</evidence>
<reference evidence="12" key="1">
    <citation type="submission" date="2022-12" db="EMBL/GenBank/DDBJ databases">
        <title>Draft genome assemblies for two species of Escallonia (Escalloniales).</title>
        <authorList>
            <person name="Chanderbali A."/>
            <person name="Dervinis C."/>
            <person name="Anghel I."/>
            <person name="Soltis D."/>
            <person name="Soltis P."/>
            <person name="Zapata F."/>
        </authorList>
    </citation>
    <scope>NUCLEOTIDE SEQUENCE</scope>
    <source>
        <strain evidence="12">UCBG64.0493</strain>
        <tissue evidence="12">Leaf</tissue>
    </source>
</reference>
<dbReference type="GO" id="GO:0046983">
    <property type="term" value="F:protein dimerization activity"/>
    <property type="evidence" value="ECO:0007669"/>
    <property type="project" value="InterPro"/>
</dbReference>
<dbReference type="Pfam" id="PF05699">
    <property type="entry name" value="Dimer_Tnp_hAT"/>
    <property type="match status" value="1"/>
</dbReference>
<dbReference type="Proteomes" id="UP001188597">
    <property type="component" value="Unassembled WGS sequence"/>
</dbReference>
<evidence type="ECO:0000256" key="7">
    <source>
        <dbReference type="ARBA" id="ARBA00023163"/>
    </source>
</evidence>
<dbReference type="PANTHER" id="PTHR46481:SF10">
    <property type="entry name" value="ZINC FINGER BED DOMAIN-CONTAINING PROTEIN 39"/>
    <property type="match status" value="1"/>
</dbReference>
<keyword evidence="5" id="KW-0805">Transcription regulation</keyword>
<evidence type="ECO:0000259" key="11">
    <source>
        <dbReference type="PROSITE" id="PS50808"/>
    </source>
</evidence>
<feature type="compositionally biased region" description="Low complexity" evidence="10">
    <location>
        <begin position="8"/>
        <end position="19"/>
    </location>
</feature>
<evidence type="ECO:0000256" key="2">
    <source>
        <dbReference type="ARBA" id="ARBA00022723"/>
    </source>
</evidence>
<feature type="domain" description="BED-type" evidence="11">
    <location>
        <begin position="57"/>
        <end position="113"/>
    </location>
</feature>
<accession>A0AA88W7W5</accession>
<gene>
    <name evidence="12" type="ORF">RJ639_045789</name>
</gene>
<evidence type="ECO:0000256" key="3">
    <source>
        <dbReference type="ARBA" id="ARBA00022771"/>
    </source>
</evidence>
<keyword evidence="13" id="KW-1185">Reference proteome</keyword>
<evidence type="ECO:0000313" key="12">
    <source>
        <dbReference type="EMBL" id="KAK3021697.1"/>
    </source>
</evidence>
<dbReference type="PANTHER" id="PTHR46481">
    <property type="entry name" value="ZINC FINGER BED DOMAIN-CONTAINING PROTEIN 4"/>
    <property type="match status" value="1"/>
</dbReference>
<organism evidence="12 13">
    <name type="scientific">Escallonia herrerae</name>
    <dbReference type="NCBI Taxonomy" id="1293975"/>
    <lineage>
        <taxon>Eukaryota</taxon>
        <taxon>Viridiplantae</taxon>
        <taxon>Streptophyta</taxon>
        <taxon>Embryophyta</taxon>
        <taxon>Tracheophyta</taxon>
        <taxon>Spermatophyta</taxon>
        <taxon>Magnoliopsida</taxon>
        <taxon>eudicotyledons</taxon>
        <taxon>Gunneridae</taxon>
        <taxon>Pentapetalae</taxon>
        <taxon>asterids</taxon>
        <taxon>campanulids</taxon>
        <taxon>Escalloniales</taxon>
        <taxon>Escalloniaceae</taxon>
        <taxon>Escallonia</taxon>
    </lineage>
</organism>
<proteinExistence type="predicted"/>
<dbReference type="EMBL" id="JAVXUP010000747">
    <property type="protein sequence ID" value="KAK3021697.1"/>
    <property type="molecule type" value="Genomic_DNA"/>
</dbReference>
<dbReference type="GO" id="GO:0005634">
    <property type="term" value="C:nucleus"/>
    <property type="evidence" value="ECO:0007669"/>
    <property type="project" value="UniProtKB-SubCell"/>
</dbReference>
<evidence type="ECO:0000256" key="10">
    <source>
        <dbReference type="SAM" id="MobiDB-lite"/>
    </source>
</evidence>
<dbReference type="GO" id="GO:0009791">
    <property type="term" value="P:post-embryonic development"/>
    <property type="evidence" value="ECO:0007669"/>
    <property type="project" value="UniProtKB-ARBA"/>
</dbReference>
<keyword evidence="4" id="KW-0862">Zinc</keyword>
<keyword evidence="8" id="KW-0539">Nucleus</keyword>
<keyword evidence="7" id="KW-0804">Transcription</keyword>
<protein>
    <recommendedName>
        <fullName evidence="11">BED-type domain-containing protein</fullName>
    </recommendedName>
</protein>
<dbReference type="GO" id="GO:0003677">
    <property type="term" value="F:DNA binding"/>
    <property type="evidence" value="ECO:0007669"/>
    <property type="project" value="UniProtKB-KW"/>
</dbReference>
<dbReference type="InterPro" id="IPR036236">
    <property type="entry name" value="Znf_C2H2_sf"/>
</dbReference>
<comment type="subcellular location">
    <subcellularLocation>
        <location evidence="1">Nucleus</location>
    </subcellularLocation>
</comment>
<dbReference type="GO" id="GO:0008270">
    <property type="term" value="F:zinc ion binding"/>
    <property type="evidence" value="ECO:0007669"/>
    <property type="project" value="UniProtKB-KW"/>
</dbReference>
<keyword evidence="6" id="KW-0238">DNA-binding</keyword>